<accession>A0A0E9RS88</accession>
<protein>
    <submittedName>
        <fullName evidence="1">Uncharacterized protein</fullName>
    </submittedName>
</protein>
<organism evidence="1">
    <name type="scientific">Anguilla anguilla</name>
    <name type="common">European freshwater eel</name>
    <name type="synonym">Muraena anguilla</name>
    <dbReference type="NCBI Taxonomy" id="7936"/>
    <lineage>
        <taxon>Eukaryota</taxon>
        <taxon>Metazoa</taxon>
        <taxon>Chordata</taxon>
        <taxon>Craniata</taxon>
        <taxon>Vertebrata</taxon>
        <taxon>Euteleostomi</taxon>
        <taxon>Actinopterygii</taxon>
        <taxon>Neopterygii</taxon>
        <taxon>Teleostei</taxon>
        <taxon>Anguilliformes</taxon>
        <taxon>Anguillidae</taxon>
        <taxon>Anguilla</taxon>
    </lineage>
</organism>
<proteinExistence type="predicted"/>
<dbReference type="EMBL" id="GBXM01076531">
    <property type="protein sequence ID" value="JAH32046.1"/>
    <property type="molecule type" value="Transcribed_RNA"/>
</dbReference>
<dbReference type="AlphaFoldDB" id="A0A0E9RS88"/>
<sequence length="48" mass="5216">MMCVMRAQSASTPDIAHCAVMVVCMQCSNTRNAENPTSIPKVAYPMLI</sequence>
<reference evidence="1" key="2">
    <citation type="journal article" date="2015" name="Fish Shellfish Immunol.">
        <title>Early steps in the European eel (Anguilla anguilla)-Vibrio vulnificus interaction in the gills: Role of the RtxA13 toxin.</title>
        <authorList>
            <person name="Callol A."/>
            <person name="Pajuelo D."/>
            <person name="Ebbesson L."/>
            <person name="Teles M."/>
            <person name="MacKenzie S."/>
            <person name="Amaro C."/>
        </authorList>
    </citation>
    <scope>NUCLEOTIDE SEQUENCE</scope>
</reference>
<evidence type="ECO:0000313" key="1">
    <source>
        <dbReference type="EMBL" id="JAH32046.1"/>
    </source>
</evidence>
<reference evidence="1" key="1">
    <citation type="submission" date="2014-11" db="EMBL/GenBank/DDBJ databases">
        <authorList>
            <person name="Amaro Gonzalez C."/>
        </authorList>
    </citation>
    <scope>NUCLEOTIDE SEQUENCE</scope>
</reference>
<name>A0A0E9RS88_ANGAN</name>